<proteinExistence type="inferred from homology"/>
<comment type="subunit">
    <text evidence="8">Homodimer.</text>
</comment>
<comment type="caution">
    <text evidence="10">The sequence shown here is derived from an EMBL/GenBank/DDBJ whole genome shotgun (WGS) entry which is preliminary data.</text>
</comment>
<feature type="binding site" evidence="8">
    <location>
        <position position="62"/>
    </location>
    <ligand>
        <name>substrate</name>
    </ligand>
</feature>
<keyword evidence="8" id="KW-0963">Cytoplasm</keyword>
<reference evidence="10 11" key="1">
    <citation type="journal article" date="2014" name="Genome Announc.">
        <title>Draft Genome Sequence of Paenibacillus pini JCM 16418T, Isolated from the Rhizosphere of Pine Tree.</title>
        <authorList>
            <person name="Yuki M."/>
            <person name="Oshima K."/>
            <person name="Suda W."/>
            <person name="Oshida Y."/>
            <person name="Kitamura K."/>
            <person name="Iida Y."/>
            <person name="Hattori M."/>
            <person name="Ohkuma M."/>
        </authorList>
    </citation>
    <scope>NUCLEOTIDE SEQUENCE [LARGE SCALE GENOMIC DNA]</scope>
    <source>
        <strain evidence="10 11">JCM 16418</strain>
    </source>
</reference>
<feature type="binding site" evidence="8">
    <location>
        <begin position="223"/>
        <end position="224"/>
    </location>
    <ligand>
        <name>substrate</name>
    </ligand>
</feature>
<dbReference type="eggNOG" id="COG0253">
    <property type="taxonomic scope" value="Bacteria"/>
</dbReference>
<organism evidence="10 11">
    <name type="scientific">Paenibacillus pini JCM 16418</name>
    <dbReference type="NCBI Taxonomy" id="1236976"/>
    <lineage>
        <taxon>Bacteria</taxon>
        <taxon>Bacillati</taxon>
        <taxon>Bacillota</taxon>
        <taxon>Bacilli</taxon>
        <taxon>Bacillales</taxon>
        <taxon>Paenibacillaceae</taxon>
        <taxon>Paenibacillus</taxon>
    </lineage>
</organism>
<dbReference type="SUPFAM" id="SSF54506">
    <property type="entry name" value="Diaminopimelate epimerase-like"/>
    <property type="match status" value="2"/>
</dbReference>
<keyword evidence="6 8" id="KW-0413">Isomerase</keyword>
<dbReference type="Gene3D" id="3.10.310.10">
    <property type="entry name" value="Diaminopimelate Epimerase, Chain A, domain 1"/>
    <property type="match status" value="2"/>
</dbReference>
<feature type="binding site" evidence="8">
    <location>
        <position position="195"/>
    </location>
    <ligand>
        <name>substrate</name>
    </ligand>
</feature>
<keyword evidence="4 8" id="KW-0028">Amino-acid biosynthesis</keyword>
<dbReference type="OrthoDB" id="9805408at2"/>
<comment type="pathway">
    <text evidence="1 8">Amino-acid biosynthesis; L-lysine biosynthesis via DAP pathway; DL-2,6-diaminopimelate from LL-2,6-diaminopimelate: step 1/1.</text>
</comment>
<dbReference type="NCBIfam" id="TIGR00652">
    <property type="entry name" value="DapF"/>
    <property type="match status" value="1"/>
</dbReference>
<evidence type="ECO:0000256" key="7">
    <source>
        <dbReference type="ARBA" id="ARBA00051712"/>
    </source>
</evidence>
<feature type="binding site" evidence="8">
    <location>
        <begin position="72"/>
        <end position="73"/>
    </location>
    <ligand>
        <name>substrate</name>
    </ligand>
</feature>
<feature type="active site" description="Proton donor" evidence="8">
    <location>
        <position position="71"/>
    </location>
</feature>
<dbReference type="GO" id="GO:0009089">
    <property type="term" value="P:lysine biosynthetic process via diaminopimelate"/>
    <property type="evidence" value="ECO:0007669"/>
    <property type="project" value="UniProtKB-UniRule"/>
</dbReference>
<protein>
    <recommendedName>
        <fullName evidence="3 8">Diaminopimelate epimerase</fullName>
        <shortName evidence="8">DAP epimerase</shortName>
        <ecNumber evidence="3 8">5.1.1.7</ecNumber>
    </recommendedName>
    <alternativeName>
        <fullName evidence="8">PLP-independent amino acid racemase</fullName>
    </alternativeName>
</protein>
<dbReference type="PANTHER" id="PTHR31689:SF0">
    <property type="entry name" value="DIAMINOPIMELATE EPIMERASE"/>
    <property type="match status" value="1"/>
</dbReference>
<dbReference type="EMBL" id="BAVZ01000002">
    <property type="protein sequence ID" value="GAF07183.1"/>
    <property type="molecule type" value="Genomic_DNA"/>
</dbReference>
<dbReference type="HAMAP" id="MF_00197">
    <property type="entry name" value="DAP_epimerase"/>
    <property type="match status" value="1"/>
</dbReference>
<dbReference type="GO" id="GO:0008837">
    <property type="term" value="F:diaminopimelate epimerase activity"/>
    <property type="evidence" value="ECO:0007669"/>
    <property type="project" value="UniProtKB-UniRule"/>
</dbReference>
<dbReference type="STRING" id="1236976.JCM16418_1174"/>
<feature type="binding site" evidence="8">
    <location>
        <position position="162"/>
    </location>
    <ligand>
        <name>substrate</name>
    </ligand>
</feature>
<comment type="similarity">
    <text evidence="2 8">Belongs to the diaminopimelate epimerase family.</text>
</comment>
<dbReference type="InterPro" id="IPR018510">
    <property type="entry name" value="DAP_epimerase_AS"/>
</dbReference>
<dbReference type="RefSeq" id="WP_036646833.1">
    <property type="nucleotide sequence ID" value="NZ_BAVZ01000002.1"/>
</dbReference>
<dbReference type="PROSITE" id="PS01326">
    <property type="entry name" value="DAP_EPIMERASE"/>
    <property type="match status" value="1"/>
</dbReference>
<evidence type="ECO:0000313" key="11">
    <source>
        <dbReference type="Proteomes" id="UP000019364"/>
    </source>
</evidence>
<evidence type="ECO:0000256" key="2">
    <source>
        <dbReference type="ARBA" id="ARBA00010219"/>
    </source>
</evidence>
<dbReference type="EC" id="5.1.1.7" evidence="3 8"/>
<comment type="catalytic activity">
    <reaction evidence="7 8">
        <text>(2S,6S)-2,6-diaminopimelate = meso-2,6-diaminopimelate</text>
        <dbReference type="Rhea" id="RHEA:15393"/>
        <dbReference type="ChEBI" id="CHEBI:57609"/>
        <dbReference type="ChEBI" id="CHEBI:57791"/>
        <dbReference type="EC" id="5.1.1.7"/>
    </reaction>
</comment>
<dbReference type="PANTHER" id="PTHR31689">
    <property type="entry name" value="DIAMINOPIMELATE EPIMERASE, CHLOROPLASTIC"/>
    <property type="match status" value="1"/>
</dbReference>
<dbReference type="UniPathway" id="UPA00034">
    <property type="reaction ID" value="UER00025"/>
</dbReference>
<dbReference type="GO" id="GO:0005829">
    <property type="term" value="C:cytosol"/>
    <property type="evidence" value="ECO:0007669"/>
    <property type="project" value="TreeGrafter"/>
</dbReference>
<comment type="subcellular location">
    <subcellularLocation>
        <location evidence="8">Cytoplasm</location>
    </subcellularLocation>
</comment>
<evidence type="ECO:0000256" key="3">
    <source>
        <dbReference type="ARBA" id="ARBA00013080"/>
    </source>
</evidence>
<dbReference type="Pfam" id="PF01678">
    <property type="entry name" value="DAP_epimerase"/>
    <property type="match status" value="2"/>
</dbReference>
<name>W7YHW9_9BACL</name>
<feature type="active site" description="Proton acceptor" evidence="8">
    <location>
        <position position="222"/>
    </location>
</feature>
<keyword evidence="11" id="KW-1185">Reference proteome</keyword>
<keyword evidence="5 8" id="KW-0457">Lysine biosynthesis</keyword>
<evidence type="ECO:0000256" key="6">
    <source>
        <dbReference type="ARBA" id="ARBA00023235"/>
    </source>
</evidence>
<evidence type="ECO:0000256" key="1">
    <source>
        <dbReference type="ARBA" id="ARBA00005196"/>
    </source>
</evidence>
<evidence type="ECO:0000256" key="5">
    <source>
        <dbReference type="ARBA" id="ARBA00023154"/>
    </source>
</evidence>
<dbReference type="Proteomes" id="UP000019364">
    <property type="component" value="Unassembled WGS sequence"/>
</dbReference>
<evidence type="ECO:0000256" key="8">
    <source>
        <dbReference type="HAMAP-Rule" id="MF_00197"/>
    </source>
</evidence>
<feature type="site" description="Could be important to modulate the pK values of the two catalytic cysteine residues" evidence="8">
    <location>
        <position position="164"/>
    </location>
</feature>
<evidence type="ECO:0000256" key="4">
    <source>
        <dbReference type="ARBA" id="ARBA00022605"/>
    </source>
</evidence>
<comment type="function">
    <text evidence="8">Catalyzes the stereoinversion of LL-2,6-diaminopimelate (L,L-DAP) to meso-diaminopimelate (meso-DAP), a precursor of L-lysine and an essential component of the bacterial peptidoglycan.</text>
</comment>
<feature type="binding site" evidence="8">
    <location>
        <position position="11"/>
    </location>
    <ligand>
        <name>substrate</name>
    </ligand>
</feature>
<accession>W7YHW9</accession>
<evidence type="ECO:0000313" key="10">
    <source>
        <dbReference type="EMBL" id="GAF07183.1"/>
    </source>
</evidence>
<sequence>MEFTKMHGLGNDFIVIYGEQALPDHAALLAVQWCDRFFGIGADGLVYILPSEKADFRMRIINSDGSEAEQCGNAIRCVSKYVYDHGYVKQRENITIETLGAGVQHVKLHIIEGEVDRVTVDMGEPVLAGLQVPTTIDASSIVNLPLEAAGQYFHFTAVSMGNPHCVIYVDDAVSFDLDTWGPKLEVHPFFSKKINVEFATVVDRTTVDMRVWERGAGPTLACGTGACATLVSSVLNGKTDRSAWIRLKGGDLFIEWNEADNRVYMTGPAAMVYTGTVVDVQV</sequence>
<feature type="binding site" evidence="8">
    <location>
        <begin position="213"/>
        <end position="214"/>
    </location>
    <ligand>
        <name>substrate</name>
    </ligand>
</feature>
<gene>
    <name evidence="8" type="primary">dapF</name>
    <name evidence="10" type="ORF">JCM16418_1174</name>
</gene>
<dbReference type="InterPro" id="IPR001653">
    <property type="entry name" value="DAP_epimerase_DapF"/>
</dbReference>
<feature type="active site" evidence="9">
    <location>
        <position position="71"/>
    </location>
</feature>
<dbReference type="AlphaFoldDB" id="W7YHW9"/>
<evidence type="ECO:0000256" key="9">
    <source>
        <dbReference type="PROSITE-ProRule" id="PRU10125"/>
    </source>
</evidence>
<feature type="site" description="Could be important to modulate the pK values of the two catalytic cysteine residues" evidence="8">
    <location>
        <position position="213"/>
    </location>
</feature>
<comment type="caution">
    <text evidence="8">Lacks conserved residue(s) required for the propagation of feature annotation.</text>
</comment>